<feature type="domain" description="ABC transmembrane type-1" evidence="9">
    <location>
        <begin position="25"/>
        <end position="288"/>
    </location>
</feature>
<dbReference type="InterPro" id="IPR036640">
    <property type="entry name" value="ABC1_TM_sf"/>
</dbReference>
<evidence type="ECO:0000313" key="11">
    <source>
        <dbReference type="Proteomes" id="UP000634229"/>
    </source>
</evidence>
<dbReference type="SUPFAM" id="SSF90123">
    <property type="entry name" value="ABC transporter transmembrane region"/>
    <property type="match status" value="1"/>
</dbReference>
<dbReference type="PANTHER" id="PTHR24221:SF654">
    <property type="entry name" value="ATP-BINDING CASSETTE SUB-FAMILY B MEMBER 6"/>
    <property type="match status" value="1"/>
</dbReference>
<dbReference type="InterPro" id="IPR011527">
    <property type="entry name" value="ABC1_TM_dom"/>
</dbReference>
<dbReference type="InterPro" id="IPR003439">
    <property type="entry name" value="ABC_transporter-like_ATP-bd"/>
</dbReference>
<evidence type="ECO:0000256" key="2">
    <source>
        <dbReference type="ARBA" id="ARBA00022692"/>
    </source>
</evidence>
<organism evidence="10 11">
    <name type="scientific">Streptomyces coffeae</name>
    <dbReference type="NCBI Taxonomy" id="621382"/>
    <lineage>
        <taxon>Bacteria</taxon>
        <taxon>Bacillati</taxon>
        <taxon>Actinomycetota</taxon>
        <taxon>Actinomycetes</taxon>
        <taxon>Kitasatosporales</taxon>
        <taxon>Streptomycetaceae</taxon>
        <taxon>Streptomyces</taxon>
    </lineage>
</organism>
<evidence type="ECO:0000256" key="5">
    <source>
        <dbReference type="ARBA" id="ARBA00022989"/>
    </source>
</evidence>
<feature type="transmembrane region" description="Helical" evidence="7">
    <location>
        <begin position="237"/>
        <end position="257"/>
    </location>
</feature>
<feature type="transmembrane region" description="Helical" evidence="7">
    <location>
        <begin position="155"/>
        <end position="172"/>
    </location>
</feature>
<dbReference type="EMBL" id="JAERRF010000024">
    <property type="protein sequence ID" value="MBL1101061.1"/>
    <property type="molecule type" value="Genomic_DNA"/>
</dbReference>
<evidence type="ECO:0000256" key="1">
    <source>
        <dbReference type="ARBA" id="ARBA00004651"/>
    </source>
</evidence>
<keyword evidence="6 7" id="KW-0472">Membrane</keyword>
<dbReference type="SUPFAM" id="SSF52540">
    <property type="entry name" value="P-loop containing nucleoside triphosphate hydrolases"/>
    <property type="match status" value="1"/>
</dbReference>
<dbReference type="GO" id="GO:0005524">
    <property type="term" value="F:ATP binding"/>
    <property type="evidence" value="ECO:0007669"/>
    <property type="project" value="UniProtKB-KW"/>
</dbReference>
<evidence type="ECO:0000256" key="6">
    <source>
        <dbReference type="ARBA" id="ARBA00023136"/>
    </source>
</evidence>
<feature type="domain" description="ABC transporter" evidence="8">
    <location>
        <begin position="326"/>
        <end position="555"/>
    </location>
</feature>
<dbReference type="Pfam" id="PF00005">
    <property type="entry name" value="ABC_tran"/>
    <property type="match status" value="1"/>
</dbReference>
<dbReference type="RefSeq" id="WP_201880313.1">
    <property type="nucleotide sequence ID" value="NZ_JAERRF010000024.1"/>
</dbReference>
<dbReference type="PROSITE" id="PS50893">
    <property type="entry name" value="ABC_TRANSPORTER_2"/>
    <property type="match status" value="1"/>
</dbReference>
<evidence type="ECO:0000256" key="7">
    <source>
        <dbReference type="SAM" id="Phobius"/>
    </source>
</evidence>
<proteinExistence type="predicted"/>
<comment type="caution">
    <text evidence="10">The sequence shown here is derived from an EMBL/GenBank/DDBJ whole genome shotgun (WGS) entry which is preliminary data.</text>
</comment>
<comment type="subcellular location">
    <subcellularLocation>
        <location evidence="1">Cell membrane</location>
        <topology evidence="1">Multi-pass membrane protein</topology>
    </subcellularLocation>
</comment>
<sequence>MRTGHHLLSRLLRSAPGWNAAYATAAISSAGASLLLPMTLGSTVDSALTGRPFPAFLLCAVLLLAALAEVAGELLDARSTVQGTAWLRYRVLRHILSLDLGGQRRFLPGEFLSRLLQSTAETARLMPAAVGSLTSLATALGGIVGLLLIDLWSGAAFLLGVPLIFIIAKGLLRRSTQLTEDYQQAHGDLAARFMDAMQGMRTIRAAGTVERETARVLAPLAALRTSGERYWRLQRDAGWLLSLIAPVVQVAVLAIAARGVMTGRVSPGELLAVTGYLTHAFGIFRQVGVLAQIGQVRGSANRLRAVLDIPPAPAGGAPLPTGKGTLSLRGVRVEAEGSPLLDGIDLTFPAGSEVAVVGRSGVGKSTLAAVAGGLLRPDAGTVRIDGADIADVDPASLRGKVVHAFEHPVLFGTTLRDAIGCADPGLADAAIASALRDSEAQRFVARLPRGLDTPLTSLRTSGGELQRLGLARAFSRDARICVLDDATSSVDVVTELQIARALRARPATRLIVTHRRSTAARADLVVWLRDGRVAGFGPHQELLADPGYRALFPVWPREVATVPAGATSPTEGRPDQ</sequence>
<evidence type="ECO:0000256" key="4">
    <source>
        <dbReference type="ARBA" id="ARBA00022840"/>
    </source>
</evidence>
<name>A0ABS1NLT2_9ACTN</name>
<keyword evidence="2 7" id="KW-0812">Transmembrane</keyword>
<dbReference type="Proteomes" id="UP000634229">
    <property type="component" value="Unassembled WGS sequence"/>
</dbReference>
<evidence type="ECO:0000259" key="8">
    <source>
        <dbReference type="PROSITE" id="PS50893"/>
    </source>
</evidence>
<keyword evidence="4 10" id="KW-0067">ATP-binding</keyword>
<evidence type="ECO:0000313" key="10">
    <source>
        <dbReference type="EMBL" id="MBL1101061.1"/>
    </source>
</evidence>
<dbReference type="InterPro" id="IPR027417">
    <property type="entry name" value="P-loop_NTPase"/>
</dbReference>
<feature type="transmembrane region" description="Helical" evidence="7">
    <location>
        <begin position="125"/>
        <end position="149"/>
    </location>
</feature>
<protein>
    <submittedName>
        <fullName evidence="10">ABC transporter ATP-binding protein</fullName>
    </submittedName>
</protein>
<evidence type="ECO:0000256" key="3">
    <source>
        <dbReference type="ARBA" id="ARBA00022741"/>
    </source>
</evidence>
<dbReference type="PANTHER" id="PTHR24221">
    <property type="entry name" value="ATP-BINDING CASSETTE SUB-FAMILY B"/>
    <property type="match status" value="1"/>
</dbReference>
<keyword evidence="11" id="KW-1185">Reference proteome</keyword>
<dbReference type="Pfam" id="PF00664">
    <property type="entry name" value="ABC_membrane"/>
    <property type="match status" value="1"/>
</dbReference>
<keyword evidence="5 7" id="KW-1133">Transmembrane helix</keyword>
<dbReference type="CDD" id="cd07346">
    <property type="entry name" value="ABC_6TM_exporters"/>
    <property type="match status" value="1"/>
</dbReference>
<dbReference type="InterPro" id="IPR039421">
    <property type="entry name" value="Type_1_exporter"/>
</dbReference>
<dbReference type="SMART" id="SM00382">
    <property type="entry name" value="AAA"/>
    <property type="match status" value="1"/>
</dbReference>
<reference evidence="10 11" key="1">
    <citation type="submission" date="2021-01" db="EMBL/GenBank/DDBJ databases">
        <title>WGS of actinomycetes isolated from Thailand.</title>
        <authorList>
            <person name="Thawai C."/>
        </authorList>
    </citation>
    <scope>NUCLEOTIDE SEQUENCE [LARGE SCALE GENOMIC DNA]</scope>
    <source>
        <strain evidence="10 11">CA1R205</strain>
    </source>
</reference>
<accession>A0ABS1NLT2</accession>
<dbReference type="PROSITE" id="PS50929">
    <property type="entry name" value="ABC_TM1F"/>
    <property type="match status" value="1"/>
</dbReference>
<evidence type="ECO:0000259" key="9">
    <source>
        <dbReference type="PROSITE" id="PS50929"/>
    </source>
</evidence>
<feature type="transmembrane region" description="Helical" evidence="7">
    <location>
        <begin position="52"/>
        <end position="72"/>
    </location>
</feature>
<feature type="transmembrane region" description="Helical" evidence="7">
    <location>
        <begin position="20"/>
        <end position="40"/>
    </location>
</feature>
<gene>
    <name evidence="10" type="ORF">JK363_31240</name>
</gene>
<dbReference type="InterPro" id="IPR003593">
    <property type="entry name" value="AAA+_ATPase"/>
</dbReference>
<dbReference type="Gene3D" id="1.20.1560.10">
    <property type="entry name" value="ABC transporter type 1, transmembrane domain"/>
    <property type="match status" value="1"/>
</dbReference>
<dbReference type="Gene3D" id="3.40.50.300">
    <property type="entry name" value="P-loop containing nucleotide triphosphate hydrolases"/>
    <property type="match status" value="1"/>
</dbReference>
<keyword evidence="3" id="KW-0547">Nucleotide-binding</keyword>